<evidence type="ECO:0000256" key="2">
    <source>
        <dbReference type="SAM" id="Phobius"/>
    </source>
</evidence>
<feature type="transmembrane region" description="Helical" evidence="2">
    <location>
        <begin position="33"/>
        <end position="58"/>
    </location>
</feature>
<evidence type="ECO:0008006" key="5">
    <source>
        <dbReference type="Google" id="ProtNLM"/>
    </source>
</evidence>
<keyword evidence="2" id="KW-0812">Transmembrane</keyword>
<evidence type="ECO:0000256" key="1">
    <source>
        <dbReference type="SAM" id="MobiDB-lite"/>
    </source>
</evidence>
<dbReference type="Proteomes" id="UP001500575">
    <property type="component" value="Unassembled WGS sequence"/>
</dbReference>
<accession>A0ABP5K2I6</accession>
<evidence type="ECO:0000313" key="3">
    <source>
        <dbReference type="EMBL" id="GAA2124043.1"/>
    </source>
</evidence>
<gene>
    <name evidence="3" type="ORF">GCM10009843_20350</name>
</gene>
<protein>
    <recommendedName>
        <fullName evidence="5">DUF1206 domain-containing protein</fullName>
    </recommendedName>
</protein>
<keyword evidence="2" id="KW-0472">Membrane</keyword>
<feature type="region of interest" description="Disordered" evidence="1">
    <location>
        <begin position="1"/>
        <end position="26"/>
    </location>
</feature>
<sequence>MTSVAVPARGEDGDGDGMGRSGGSVSTGSATRLVYVIGLVKWVALGLIALAVSVSIGASTRLAGSLDEPAIGTFGAFGLLIGAVVGLLVYIVFSWLQQTLMMLRDRQEHGHEGLRRPQPSLTVAGRRLTFWRKQAAHVRRCRVMVPLGW</sequence>
<comment type="caution">
    <text evidence="3">The sequence shown here is derived from an EMBL/GenBank/DDBJ whole genome shotgun (WGS) entry which is preliminary data.</text>
</comment>
<name>A0ABP5K2I6_9ACTN</name>
<reference evidence="4" key="1">
    <citation type="journal article" date="2019" name="Int. J. Syst. Evol. Microbiol.">
        <title>The Global Catalogue of Microorganisms (GCM) 10K type strain sequencing project: providing services to taxonomists for standard genome sequencing and annotation.</title>
        <authorList>
            <consortium name="The Broad Institute Genomics Platform"/>
            <consortium name="The Broad Institute Genome Sequencing Center for Infectious Disease"/>
            <person name="Wu L."/>
            <person name="Ma J."/>
        </authorList>
    </citation>
    <scope>NUCLEOTIDE SEQUENCE [LARGE SCALE GENOMIC DNA]</scope>
    <source>
        <strain evidence="4">JCM 16021</strain>
    </source>
</reference>
<dbReference type="EMBL" id="BAAAQQ010000011">
    <property type="protein sequence ID" value="GAA2124043.1"/>
    <property type="molecule type" value="Genomic_DNA"/>
</dbReference>
<proteinExistence type="predicted"/>
<keyword evidence="4" id="KW-1185">Reference proteome</keyword>
<feature type="transmembrane region" description="Helical" evidence="2">
    <location>
        <begin position="70"/>
        <end position="96"/>
    </location>
</feature>
<organism evidence="3 4">
    <name type="scientific">Nocardioides bigeumensis</name>
    <dbReference type="NCBI Taxonomy" id="433657"/>
    <lineage>
        <taxon>Bacteria</taxon>
        <taxon>Bacillati</taxon>
        <taxon>Actinomycetota</taxon>
        <taxon>Actinomycetes</taxon>
        <taxon>Propionibacteriales</taxon>
        <taxon>Nocardioidaceae</taxon>
        <taxon>Nocardioides</taxon>
    </lineage>
</organism>
<evidence type="ECO:0000313" key="4">
    <source>
        <dbReference type="Proteomes" id="UP001500575"/>
    </source>
</evidence>
<keyword evidence="2" id="KW-1133">Transmembrane helix</keyword>